<dbReference type="AlphaFoldDB" id="A0A1H3N1M5"/>
<dbReference type="Proteomes" id="UP000199035">
    <property type="component" value="Unassembled WGS sequence"/>
</dbReference>
<protein>
    <submittedName>
        <fullName evidence="1">Uncharacterized protein</fullName>
    </submittedName>
</protein>
<evidence type="ECO:0000313" key="1">
    <source>
        <dbReference type="EMBL" id="SDY82139.1"/>
    </source>
</evidence>
<gene>
    <name evidence="1" type="ORF">SAMN05421643_13411</name>
</gene>
<proteinExistence type="predicted"/>
<dbReference type="InterPro" id="IPR001387">
    <property type="entry name" value="Cro/C1-type_HTH"/>
</dbReference>
<accession>A0A1H3N1M5</accession>
<evidence type="ECO:0000313" key="2">
    <source>
        <dbReference type="Proteomes" id="UP000199035"/>
    </source>
</evidence>
<keyword evidence="2" id="KW-1185">Reference proteome</keyword>
<sequence>MFFGVLCKEIAYVILALYHLLNLNLMPYEEFHRLIGKAGLSIKEFAELLGMRPNSITNYNKVGFVPSHLAVIVSLISTMKDEGFDFYPILEKVQAYEKARIESQSK</sequence>
<dbReference type="CDD" id="cd00093">
    <property type="entry name" value="HTH_XRE"/>
    <property type="match status" value="1"/>
</dbReference>
<name>A0A1H3N1M5_9GAMM</name>
<dbReference type="EMBL" id="FNPK01000034">
    <property type="protein sequence ID" value="SDY82139.1"/>
    <property type="molecule type" value="Genomic_DNA"/>
</dbReference>
<reference evidence="2" key="1">
    <citation type="submission" date="2016-10" db="EMBL/GenBank/DDBJ databases">
        <authorList>
            <person name="Varghese N."/>
            <person name="Submissions S."/>
        </authorList>
    </citation>
    <scope>NUCLEOTIDE SEQUENCE [LARGE SCALE GENOMIC DNA]</scope>
    <source>
        <strain evidence="2">ANC 5109</strain>
    </source>
</reference>
<organism evidence="1 2">
    <name type="scientific">Acinetobacter kyonggiensis</name>
    <dbReference type="NCBI Taxonomy" id="595670"/>
    <lineage>
        <taxon>Bacteria</taxon>
        <taxon>Pseudomonadati</taxon>
        <taxon>Pseudomonadota</taxon>
        <taxon>Gammaproteobacteria</taxon>
        <taxon>Moraxellales</taxon>
        <taxon>Moraxellaceae</taxon>
        <taxon>Acinetobacter</taxon>
    </lineage>
</organism>